<keyword evidence="1" id="KW-0648">Protein biosynthesis</keyword>
<dbReference type="AlphaFoldDB" id="A0A0C1MYN2"/>
<comment type="catalytic activity">
    <reaction evidence="1">
        <text>L-aspartyl-tRNA(Asn) + L-glutamine + ATP + H2O = L-asparaginyl-tRNA(Asn) + L-glutamate + ADP + phosphate + 2 H(+)</text>
        <dbReference type="Rhea" id="RHEA:14513"/>
        <dbReference type="Rhea" id="RHEA-COMP:9674"/>
        <dbReference type="Rhea" id="RHEA-COMP:9677"/>
        <dbReference type="ChEBI" id="CHEBI:15377"/>
        <dbReference type="ChEBI" id="CHEBI:15378"/>
        <dbReference type="ChEBI" id="CHEBI:29985"/>
        <dbReference type="ChEBI" id="CHEBI:30616"/>
        <dbReference type="ChEBI" id="CHEBI:43474"/>
        <dbReference type="ChEBI" id="CHEBI:58359"/>
        <dbReference type="ChEBI" id="CHEBI:78515"/>
        <dbReference type="ChEBI" id="CHEBI:78516"/>
        <dbReference type="ChEBI" id="CHEBI:456216"/>
    </reaction>
</comment>
<accession>A0A0C1MYN2</accession>
<dbReference type="GO" id="GO:0005524">
    <property type="term" value="F:ATP binding"/>
    <property type="evidence" value="ECO:0007669"/>
    <property type="project" value="UniProtKB-KW"/>
</dbReference>
<comment type="similarity">
    <text evidence="1">Belongs to the GatC family.</text>
</comment>
<sequence>MMVLKNHCLKKSDNDIKKFIYINLFSKPMSIDSSVVKKIAHLARIRITDEEASGYEKELNSILNWVEQLNEAETEGIEPLRSVINAELPRRKDEVTDGGIQEAVLKNSPTSKYGCFVVPKVVE</sequence>
<dbReference type="EC" id="6.3.5.-" evidence="1"/>
<dbReference type="Proteomes" id="UP000031258">
    <property type="component" value="Unassembled WGS sequence"/>
</dbReference>
<keyword evidence="2" id="KW-0808">Transferase</keyword>
<keyword evidence="1" id="KW-0547">Nucleotide-binding</keyword>
<keyword evidence="3" id="KW-1185">Reference proteome</keyword>
<name>A0A0C1MYN2_9RICK</name>
<proteinExistence type="inferred from homology"/>
<dbReference type="GO" id="GO:0050566">
    <property type="term" value="F:asparaginyl-tRNA synthase (glutamine-hydrolyzing) activity"/>
    <property type="evidence" value="ECO:0007669"/>
    <property type="project" value="RHEA"/>
</dbReference>
<dbReference type="STRING" id="86105.NF27_EY01170"/>
<evidence type="ECO:0000313" key="3">
    <source>
        <dbReference type="Proteomes" id="UP000031258"/>
    </source>
</evidence>
<dbReference type="HAMAP" id="MF_00122">
    <property type="entry name" value="GatC"/>
    <property type="match status" value="1"/>
</dbReference>
<dbReference type="GO" id="GO:0006412">
    <property type="term" value="P:translation"/>
    <property type="evidence" value="ECO:0007669"/>
    <property type="project" value="UniProtKB-UniRule"/>
</dbReference>
<dbReference type="GO" id="GO:0016740">
    <property type="term" value="F:transferase activity"/>
    <property type="evidence" value="ECO:0007669"/>
    <property type="project" value="UniProtKB-KW"/>
</dbReference>
<keyword evidence="1 2" id="KW-0436">Ligase</keyword>
<dbReference type="NCBIfam" id="TIGR00135">
    <property type="entry name" value="gatC"/>
    <property type="match status" value="1"/>
</dbReference>
<dbReference type="PATRIC" id="fig|86105.3.peg.1186"/>
<comment type="caution">
    <text evidence="2">The sequence shown here is derived from an EMBL/GenBank/DDBJ whole genome shotgun (WGS) entry which is preliminary data.</text>
</comment>
<dbReference type="GO" id="GO:0070681">
    <property type="term" value="P:glutaminyl-tRNAGln biosynthesis via transamidation"/>
    <property type="evidence" value="ECO:0007669"/>
    <property type="project" value="TreeGrafter"/>
</dbReference>
<comment type="catalytic activity">
    <reaction evidence="1">
        <text>L-glutamyl-tRNA(Gln) + L-glutamine + ATP + H2O = L-glutaminyl-tRNA(Gln) + L-glutamate + ADP + phosphate + H(+)</text>
        <dbReference type="Rhea" id="RHEA:17521"/>
        <dbReference type="Rhea" id="RHEA-COMP:9681"/>
        <dbReference type="Rhea" id="RHEA-COMP:9684"/>
        <dbReference type="ChEBI" id="CHEBI:15377"/>
        <dbReference type="ChEBI" id="CHEBI:15378"/>
        <dbReference type="ChEBI" id="CHEBI:29985"/>
        <dbReference type="ChEBI" id="CHEBI:30616"/>
        <dbReference type="ChEBI" id="CHEBI:43474"/>
        <dbReference type="ChEBI" id="CHEBI:58359"/>
        <dbReference type="ChEBI" id="CHEBI:78520"/>
        <dbReference type="ChEBI" id="CHEBI:78521"/>
        <dbReference type="ChEBI" id="CHEBI:456216"/>
    </reaction>
</comment>
<evidence type="ECO:0000313" key="2">
    <source>
        <dbReference type="EMBL" id="KIE05021.1"/>
    </source>
</evidence>
<dbReference type="InterPro" id="IPR003837">
    <property type="entry name" value="GatC"/>
</dbReference>
<comment type="function">
    <text evidence="1">Allows the formation of correctly charged Asn-tRNA(Asn) or Gln-tRNA(Gln) through the transamidation of misacylated Asp-tRNA(Asn) or Glu-tRNA(Gln) in organisms which lack either or both of asparaginyl-tRNA or glutaminyl-tRNA synthetases. The reaction takes place in the presence of glutamine and ATP through an activated phospho-Asp-tRNA(Asn) or phospho-Glu-tRNA(Gln).</text>
</comment>
<dbReference type="GO" id="GO:0006450">
    <property type="term" value="P:regulation of translational fidelity"/>
    <property type="evidence" value="ECO:0007669"/>
    <property type="project" value="InterPro"/>
</dbReference>
<dbReference type="Gene3D" id="1.10.20.60">
    <property type="entry name" value="Glu-tRNAGln amidotransferase C subunit, N-terminal domain"/>
    <property type="match status" value="1"/>
</dbReference>
<organism evidence="2 3">
    <name type="scientific">Candidatus Jidaibacter acanthamoebae</name>
    <dbReference type="NCBI Taxonomy" id="86105"/>
    <lineage>
        <taxon>Bacteria</taxon>
        <taxon>Pseudomonadati</taxon>
        <taxon>Pseudomonadota</taxon>
        <taxon>Alphaproteobacteria</taxon>
        <taxon>Rickettsiales</taxon>
        <taxon>Candidatus Midichloriaceae</taxon>
        <taxon>Candidatus Jidaibacter</taxon>
    </lineage>
</organism>
<dbReference type="Pfam" id="PF02686">
    <property type="entry name" value="GatC"/>
    <property type="match status" value="1"/>
</dbReference>
<gene>
    <name evidence="2" type="primary">gatC_2</name>
    <name evidence="1" type="synonym">gatC</name>
    <name evidence="2" type="ORF">NF27_EY01170</name>
</gene>
<dbReference type="GO" id="GO:0050567">
    <property type="term" value="F:glutaminyl-tRNA synthase (glutamine-hydrolyzing) activity"/>
    <property type="evidence" value="ECO:0007669"/>
    <property type="project" value="UniProtKB-UniRule"/>
</dbReference>
<evidence type="ECO:0000256" key="1">
    <source>
        <dbReference type="HAMAP-Rule" id="MF_00122"/>
    </source>
</evidence>
<dbReference type="PANTHER" id="PTHR15004:SF0">
    <property type="entry name" value="GLUTAMYL-TRNA(GLN) AMIDOTRANSFERASE SUBUNIT C, MITOCHONDRIAL"/>
    <property type="match status" value="1"/>
</dbReference>
<reference evidence="2 3" key="1">
    <citation type="submission" date="2014-11" db="EMBL/GenBank/DDBJ databases">
        <title>A Rickettsiales Symbiont of Amoebae With Ancient Features.</title>
        <authorList>
            <person name="Schulz F."/>
            <person name="Martijn J."/>
            <person name="Wascher F."/>
            <person name="Kostanjsek R."/>
            <person name="Ettema T.J."/>
            <person name="Horn M."/>
        </authorList>
    </citation>
    <scope>NUCLEOTIDE SEQUENCE [LARGE SCALE GENOMIC DNA]</scope>
    <source>
        <strain evidence="2 3">UWC36</strain>
    </source>
</reference>
<keyword evidence="1" id="KW-0067">ATP-binding</keyword>
<dbReference type="SUPFAM" id="SSF141000">
    <property type="entry name" value="Glu-tRNAGln amidotransferase C subunit"/>
    <property type="match status" value="1"/>
</dbReference>
<dbReference type="EMBL" id="JSWE01000124">
    <property type="protein sequence ID" value="KIE05021.1"/>
    <property type="molecule type" value="Genomic_DNA"/>
</dbReference>
<dbReference type="InterPro" id="IPR036113">
    <property type="entry name" value="Asp/Glu-ADT_sf_sub_c"/>
</dbReference>
<protein>
    <recommendedName>
        <fullName evidence="1">Aspartyl/glutamyl-tRNA(Asn/Gln) amidotransferase subunit C</fullName>
        <shortName evidence="1">Asp/Glu-ADT subunit C</shortName>
        <ecNumber evidence="1">6.3.5.-</ecNumber>
    </recommendedName>
</protein>
<comment type="subunit">
    <text evidence="1">Heterotrimer of A, B and C subunits.</text>
</comment>
<dbReference type="PANTHER" id="PTHR15004">
    <property type="entry name" value="GLUTAMYL-TRNA(GLN) AMIDOTRANSFERASE SUBUNIT C, MITOCHONDRIAL"/>
    <property type="match status" value="1"/>
</dbReference>